<dbReference type="Pfam" id="PF14281">
    <property type="entry name" value="PDDEXK_4"/>
    <property type="match status" value="1"/>
</dbReference>
<accession>A0A0J1HE54</accession>
<evidence type="ECO:0000313" key="1">
    <source>
        <dbReference type="EMBL" id="KLV09919.1"/>
    </source>
</evidence>
<sequence>MLNKQFFRYLHLLNEKYTKKPDYNLFRVLRSESDEVRLHSKFISDLLDPLGDHNFKEKFIKQFLKQFSDYIDFDFNENIMVDREYQNIDILIRNGKTAIVIENKIYATDQEKQLSNYYKKMVDEGYQDIKLIYLTLTGYSPEEQSIEELPHKVKDNDLILASYESDIYSWISKCIEISARNAPLREACIQYLDIINKLTNKVEDQDHMDDLKELLLIDNNLSSLPVLFDAYNEVITDLQLDLWNKIALGIEEEFGEIHSDSVTKHDNPREQVKKYVENKRNSKYLSISSEITGYDNIYLHVEQENHIYFGVYCDKGNKSQEYIDIENKTKYFKNAYRWGSMPIGLYAEPQINFKNLTPEDLKYLSKEKNRQIFADNIVNMLKDIATTLSK</sequence>
<organism evidence="1 2">
    <name type="scientific">Photobacterium ganghwense</name>
    <dbReference type="NCBI Taxonomy" id="320778"/>
    <lineage>
        <taxon>Bacteria</taxon>
        <taxon>Pseudomonadati</taxon>
        <taxon>Pseudomonadota</taxon>
        <taxon>Gammaproteobacteria</taxon>
        <taxon>Vibrionales</taxon>
        <taxon>Vibrionaceae</taxon>
        <taxon>Photobacterium</taxon>
    </lineage>
</organism>
<gene>
    <name evidence="1" type="ORF">ABT57_09605</name>
</gene>
<evidence type="ECO:0008006" key="3">
    <source>
        <dbReference type="Google" id="ProtNLM"/>
    </source>
</evidence>
<evidence type="ECO:0000313" key="2">
    <source>
        <dbReference type="Proteomes" id="UP000035909"/>
    </source>
</evidence>
<proteinExistence type="predicted"/>
<protein>
    <recommendedName>
        <fullName evidence="3">PD-(D/E)XK nuclease superfamily protein</fullName>
    </recommendedName>
</protein>
<keyword evidence="2" id="KW-1185">Reference proteome</keyword>
<dbReference type="AlphaFoldDB" id="A0A0J1HE54"/>
<dbReference type="Proteomes" id="UP000035909">
    <property type="component" value="Unassembled WGS sequence"/>
</dbReference>
<name>A0A0J1HE54_9GAMM</name>
<dbReference type="RefSeq" id="WP_047885008.1">
    <property type="nucleotide sequence ID" value="NZ_CP071326.1"/>
</dbReference>
<reference evidence="1 2" key="1">
    <citation type="submission" date="2015-05" db="EMBL/GenBank/DDBJ databases">
        <title>Photobacterium galathea sp. nov.</title>
        <authorList>
            <person name="Machado H."/>
            <person name="Gram L."/>
        </authorList>
    </citation>
    <scope>NUCLEOTIDE SEQUENCE [LARGE SCALE GENOMIC DNA]</scope>
    <source>
        <strain evidence="1 2">DSM 22954</strain>
    </source>
</reference>
<comment type="caution">
    <text evidence="1">The sequence shown here is derived from an EMBL/GenBank/DDBJ whole genome shotgun (WGS) entry which is preliminary data.</text>
</comment>
<dbReference type="OrthoDB" id="6346224at2"/>
<dbReference type="EMBL" id="LDOU01000007">
    <property type="protein sequence ID" value="KLV09919.1"/>
    <property type="molecule type" value="Genomic_DNA"/>
</dbReference>
<dbReference type="InterPro" id="IPR029470">
    <property type="entry name" value="PDDEXK_4"/>
</dbReference>
<dbReference type="PATRIC" id="fig|320778.3.peg.2096"/>